<evidence type="ECO:0000256" key="1">
    <source>
        <dbReference type="ARBA" id="ARBA00012513"/>
    </source>
</evidence>
<evidence type="ECO:0000259" key="8">
    <source>
        <dbReference type="PROSITE" id="PS50011"/>
    </source>
</evidence>
<comment type="caution">
    <text evidence="9">The sequence shown here is derived from an EMBL/GenBank/DDBJ whole genome shotgun (WGS) entry which is preliminary data.</text>
</comment>
<dbReference type="PROSITE" id="PS50011">
    <property type="entry name" value="PROTEIN_KINASE_DOM"/>
    <property type="match status" value="1"/>
</dbReference>
<reference evidence="9 10" key="1">
    <citation type="submission" date="2023-03" db="EMBL/GenBank/DDBJ databases">
        <title>Draft genome sequence of Streptomyces sp. K1PA1 isolated from peat swamp forest in Thailand.</title>
        <authorList>
            <person name="Klaysubun C."/>
            <person name="Duangmal K."/>
        </authorList>
    </citation>
    <scope>NUCLEOTIDE SEQUENCE [LARGE SCALE GENOMIC DNA]</scope>
    <source>
        <strain evidence="9 10">K1PA1</strain>
    </source>
</reference>
<dbReference type="Gene3D" id="3.30.200.20">
    <property type="entry name" value="Phosphorylase Kinase, domain 1"/>
    <property type="match status" value="1"/>
</dbReference>
<evidence type="ECO:0000256" key="7">
    <source>
        <dbReference type="PROSITE-ProRule" id="PRU10141"/>
    </source>
</evidence>
<keyword evidence="3" id="KW-0808">Transferase</keyword>
<dbReference type="InterPro" id="IPR008271">
    <property type="entry name" value="Ser/Thr_kinase_AS"/>
</dbReference>
<dbReference type="InterPro" id="IPR017441">
    <property type="entry name" value="Protein_kinase_ATP_BS"/>
</dbReference>
<dbReference type="PROSITE" id="PS00107">
    <property type="entry name" value="PROTEIN_KINASE_ATP"/>
    <property type="match status" value="1"/>
</dbReference>
<dbReference type="InterPro" id="IPR000719">
    <property type="entry name" value="Prot_kinase_dom"/>
</dbReference>
<dbReference type="PROSITE" id="PS00108">
    <property type="entry name" value="PROTEIN_KINASE_ST"/>
    <property type="match status" value="1"/>
</dbReference>
<keyword evidence="5 9" id="KW-0418">Kinase</keyword>
<evidence type="ECO:0000313" key="10">
    <source>
        <dbReference type="Proteomes" id="UP001221150"/>
    </source>
</evidence>
<dbReference type="Pfam" id="PF00069">
    <property type="entry name" value="Pkinase"/>
    <property type="match status" value="1"/>
</dbReference>
<name>A0ABT6A5Z3_9ACTN</name>
<dbReference type="PANTHER" id="PTHR43289">
    <property type="entry name" value="MITOGEN-ACTIVATED PROTEIN KINASE KINASE KINASE 20-RELATED"/>
    <property type="match status" value="1"/>
</dbReference>
<dbReference type="Gene3D" id="1.10.510.10">
    <property type="entry name" value="Transferase(Phosphotransferase) domain 1"/>
    <property type="match status" value="1"/>
</dbReference>
<accession>A0ABT6A5Z3</accession>
<feature type="domain" description="Protein kinase" evidence="8">
    <location>
        <begin position="16"/>
        <end position="282"/>
    </location>
</feature>
<evidence type="ECO:0000256" key="6">
    <source>
        <dbReference type="ARBA" id="ARBA00022840"/>
    </source>
</evidence>
<dbReference type="PANTHER" id="PTHR43289:SF6">
    <property type="entry name" value="SERINE_THREONINE-PROTEIN KINASE NEKL-3"/>
    <property type="match status" value="1"/>
</dbReference>
<dbReference type="InterPro" id="IPR011009">
    <property type="entry name" value="Kinase-like_dom_sf"/>
</dbReference>
<dbReference type="EC" id="2.7.11.1" evidence="1"/>
<dbReference type="RefSeq" id="WP_276109610.1">
    <property type="nucleotide sequence ID" value="NZ_JARJBB010000007.1"/>
</dbReference>
<dbReference type="SMART" id="SM00220">
    <property type="entry name" value="S_TKc"/>
    <property type="match status" value="1"/>
</dbReference>
<keyword evidence="10" id="KW-1185">Reference proteome</keyword>
<keyword evidence="4 7" id="KW-0547">Nucleotide-binding</keyword>
<gene>
    <name evidence="9" type="ORF">P3H78_15725</name>
</gene>
<sequence length="480" mass="51550">MHSHVPFEPVAIADRYELTEHLGAGGMGEVWAGFDRALNRRVAVKLLKSSAFDGGLNALHERFLREAQLLARIGHPAIPAVHDVGTHSGHAYMIMQLIHGTTLLQFMEDEGRPSGTRIVQFAVQICEALSAAHREAVVHRDLKPENLMIDADDKIWLLDFGVAASLAPSDPRLTSIGMASPGTAQYASPEQHLGQYEITGASDLYSLGCVLHELIAGEPLFIGTTARSVGAHHIQTDPTPLRELRPGTPAALERLVLALLAKQPEERPASATDVKAALEAILLENGDDLASGEEQQTAPLQPQLPLYNVAAPTVHVGVDADVVPTLPQLAAEELSALRVFALTAYLDGHFALALPKLQQLVQYAGIELGPDSAESIDLGLVLADIWTALNELDEAEACLRELRENCPCSAGEGMPHENQSADRLRHLDIEHMLGQILHAQGNPESLPLLAGTHASLLSMHGPNAPEVRSLRTLMDSSAAV</sequence>
<dbReference type="GO" id="GO:0016301">
    <property type="term" value="F:kinase activity"/>
    <property type="evidence" value="ECO:0007669"/>
    <property type="project" value="UniProtKB-KW"/>
</dbReference>
<dbReference type="SUPFAM" id="SSF56112">
    <property type="entry name" value="Protein kinase-like (PK-like)"/>
    <property type="match status" value="1"/>
</dbReference>
<evidence type="ECO:0000256" key="4">
    <source>
        <dbReference type="ARBA" id="ARBA00022741"/>
    </source>
</evidence>
<keyword evidence="6 7" id="KW-0067">ATP-binding</keyword>
<dbReference type="EMBL" id="JARJBB010000007">
    <property type="protein sequence ID" value="MDF3300053.1"/>
    <property type="molecule type" value="Genomic_DNA"/>
</dbReference>
<proteinExistence type="predicted"/>
<evidence type="ECO:0000256" key="3">
    <source>
        <dbReference type="ARBA" id="ARBA00022679"/>
    </source>
</evidence>
<organism evidence="9 10">
    <name type="scientific">Streptomyces tropicalis</name>
    <dbReference type="NCBI Taxonomy" id="3034234"/>
    <lineage>
        <taxon>Bacteria</taxon>
        <taxon>Bacillati</taxon>
        <taxon>Actinomycetota</taxon>
        <taxon>Actinomycetes</taxon>
        <taxon>Kitasatosporales</taxon>
        <taxon>Streptomycetaceae</taxon>
        <taxon>Streptomyces</taxon>
    </lineage>
</organism>
<evidence type="ECO:0000256" key="5">
    <source>
        <dbReference type="ARBA" id="ARBA00022777"/>
    </source>
</evidence>
<keyword evidence="2" id="KW-0723">Serine/threonine-protein kinase</keyword>
<evidence type="ECO:0000256" key="2">
    <source>
        <dbReference type="ARBA" id="ARBA00022527"/>
    </source>
</evidence>
<protein>
    <recommendedName>
        <fullName evidence="1">non-specific serine/threonine protein kinase</fullName>
        <ecNumber evidence="1">2.7.11.1</ecNumber>
    </recommendedName>
</protein>
<feature type="binding site" evidence="7">
    <location>
        <position position="45"/>
    </location>
    <ligand>
        <name>ATP</name>
        <dbReference type="ChEBI" id="CHEBI:30616"/>
    </ligand>
</feature>
<dbReference type="Proteomes" id="UP001221150">
    <property type="component" value="Unassembled WGS sequence"/>
</dbReference>
<dbReference type="CDD" id="cd14014">
    <property type="entry name" value="STKc_PknB_like"/>
    <property type="match status" value="1"/>
</dbReference>
<evidence type="ECO:0000313" key="9">
    <source>
        <dbReference type="EMBL" id="MDF3300053.1"/>
    </source>
</evidence>